<name>A0A369KAZ3_HYPMA</name>
<dbReference type="InterPro" id="IPR036047">
    <property type="entry name" value="F-box-like_dom_sf"/>
</dbReference>
<dbReference type="SUPFAM" id="SSF81383">
    <property type="entry name" value="F-box domain"/>
    <property type="match status" value="1"/>
</dbReference>
<protein>
    <recommendedName>
        <fullName evidence="3">F-box domain-containing protein</fullName>
    </recommendedName>
</protein>
<dbReference type="InParanoid" id="A0A369KAZ3"/>
<sequence>MSDASSMIRQTGKNLTQLPLENILHIQSFLDPTDIISVRKARFNLPPYVLVPNMQ</sequence>
<accession>A0A369KAZ3</accession>
<dbReference type="EMBL" id="LUEZ02000012">
    <property type="protein sequence ID" value="RDB28106.1"/>
    <property type="molecule type" value="Genomic_DNA"/>
</dbReference>
<reference evidence="1" key="1">
    <citation type="submission" date="2018-04" db="EMBL/GenBank/DDBJ databases">
        <title>Whole genome sequencing of Hypsizygus marmoreus.</title>
        <authorList>
            <person name="Choi I.-G."/>
            <person name="Min B."/>
            <person name="Kim J.-G."/>
            <person name="Kim S."/>
            <person name="Oh Y.-L."/>
            <person name="Kong W.-S."/>
            <person name="Park H."/>
            <person name="Jeong J."/>
            <person name="Song E.-S."/>
        </authorList>
    </citation>
    <scope>NUCLEOTIDE SEQUENCE [LARGE SCALE GENOMIC DNA]</scope>
    <source>
        <strain evidence="1">51987-8</strain>
    </source>
</reference>
<gene>
    <name evidence="1" type="ORF">Hypma_001488</name>
</gene>
<proteinExistence type="predicted"/>
<evidence type="ECO:0008006" key="3">
    <source>
        <dbReference type="Google" id="ProtNLM"/>
    </source>
</evidence>
<evidence type="ECO:0000313" key="2">
    <source>
        <dbReference type="Proteomes" id="UP000076154"/>
    </source>
</evidence>
<keyword evidence="2" id="KW-1185">Reference proteome</keyword>
<dbReference type="AlphaFoldDB" id="A0A369KAZ3"/>
<organism evidence="1 2">
    <name type="scientific">Hypsizygus marmoreus</name>
    <name type="common">White beech mushroom</name>
    <name type="synonym">Agaricus marmoreus</name>
    <dbReference type="NCBI Taxonomy" id="39966"/>
    <lineage>
        <taxon>Eukaryota</taxon>
        <taxon>Fungi</taxon>
        <taxon>Dikarya</taxon>
        <taxon>Basidiomycota</taxon>
        <taxon>Agaricomycotina</taxon>
        <taxon>Agaricomycetes</taxon>
        <taxon>Agaricomycetidae</taxon>
        <taxon>Agaricales</taxon>
        <taxon>Tricholomatineae</taxon>
        <taxon>Lyophyllaceae</taxon>
        <taxon>Hypsizygus</taxon>
    </lineage>
</organism>
<evidence type="ECO:0000313" key="1">
    <source>
        <dbReference type="EMBL" id="RDB28106.1"/>
    </source>
</evidence>
<dbReference type="Proteomes" id="UP000076154">
    <property type="component" value="Unassembled WGS sequence"/>
</dbReference>
<comment type="caution">
    <text evidence="1">The sequence shown here is derived from an EMBL/GenBank/DDBJ whole genome shotgun (WGS) entry which is preliminary data.</text>
</comment>